<dbReference type="OrthoDB" id="9091495at2"/>
<evidence type="ECO:0000256" key="2">
    <source>
        <dbReference type="SAM" id="Phobius"/>
    </source>
</evidence>
<keyword evidence="1" id="KW-0520">NAD</keyword>
<feature type="transmembrane region" description="Helical" evidence="2">
    <location>
        <begin position="162"/>
        <end position="179"/>
    </location>
</feature>
<accession>A0A1A9N408</accession>
<evidence type="ECO:0000259" key="3">
    <source>
        <dbReference type="Pfam" id="PF02233"/>
    </source>
</evidence>
<keyword evidence="2" id="KW-0812">Transmembrane</keyword>
<dbReference type="EMBL" id="LXJZ01000220">
    <property type="protein sequence ID" value="OAJ53144.1"/>
    <property type="molecule type" value="Genomic_DNA"/>
</dbReference>
<feature type="transmembrane region" description="Helical" evidence="2">
    <location>
        <begin position="50"/>
        <end position="80"/>
    </location>
</feature>
<dbReference type="RefSeq" id="WP_064271620.1">
    <property type="nucleotide sequence ID" value="NZ_LXJZ01000220.1"/>
</dbReference>
<dbReference type="Pfam" id="PF02233">
    <property type="entry name" value="PNTB"/>
    <property type="match status" value="1"/>
</dbReference>
<dbReference type="PANTHER" id="PTHR44758:SF1">
    <property type="entry name" value="NAD(P) TRANSHYDROGENASE SUBUNIT BETA"/>
    <property type="match status" value="1"/>
</dbReference>
<name>A0A1A9N408_9BURK</name>
<evidence type="ECO:0000313" key="4">
    <source>
        <dbReference type="EMBL" id="OAJ53144.1"/>
    </source>
</evidence>
<dbReference type="AlphaFoldDB" id="A0A1A9N408"/>
<keyword evidence="6" id="KW-1185">Reference proteome</keyword>
<evidence type="ECO:0000256" key="1">
    <source>
        <dbReference type="ARBA" id="ARBA00023027"/>
    </source>
</evidence>
<comment type="caution">
    <text evidence="5">The sequence shown here is derived from an EMBL/GenBank/DDBJ whole genome shotgun (WGS) entry which is preliminary data.</text>
</comment>
<keyword evidence="2" id="KW-0472">Membrane</keyword>
<feature type="transmembrane region" description="Helical" evidence="2">
    <location>
        <begin position="125"/>
        <end position="150"/>
    </location>
</feature>
<reference evidence="6 7" key="1">
    <citation type="submission" date="2016-04" db="EMBL/GenBank/DDBJ databases">
        <title>Reclassification of Paraburkholderia panaciterrae (Farh et al. 2015) Dobritsa &amp; Samadpour 2016 as a later homotypic synonym of Paraburkholderia ginsengiterrae (Farh et al. 2015) Dobritsa &amp; Samadpour 2016.</title>
        <authorList>
            <person name="Dobritsa A.P."/>
            <person name="Kutumbaka K."/>
            <person name="Samadpour M."/>
        </authorList>
    </citation>
    <scope>NUCLEOTIDE SEQUENCE [LARGE SCALE GENOMIC DNA]</scope>
    <source>
        <strain evidence="5 7">DCY85</strain>
        <strain evidence="4 6">DCY85-1</strain>
    </source>
</reference>
<protein>
    <submittedName>
        <fullName evidence="5">NADP transhydrogenase subunit beta</fullName>
    </submittedName>
</protein>
<proteinExistence type="predicted"/>
<feature type="transmembrane region" description="Helical" evidence="2">
    <location>
        <begin position="92"/>
        <end position="113"/>
    </location>
</feature>
<feature type="transmembrane region" description="Helical" evidence="2">
    <location>
        <begin position="185"/>
        <end position="207"/>
    </location>
</feature>
<evidence type="ECO:0000313" key="5">
    <source>
        <dbReference type="EMBL" id="OAJ55843.1"/>
    </source>
</evidence>
<dbReference type="Proteomes" id="UP000077961">
    <property type="component" value="Unassembled WGS sequence"/>
</dbReference>
<sequence length="296" mass="31940">MPHAYDSPAWFALTAVLAAVSAVALAALEQLLPERRPVRRPFWHTGIPVAALAGLFAAGVGASVGLAGTAVASALFGVWLAHGRNLTRWSKLVSLSGSVLGLAVVLGGFARYLSSAQADVERLELCAAMFIGALIFATSAIVFCKLLGALQRDAMTRPGHDIANLFALLLCGWLGYGFVTEQARPFGFAALLAMCALACAMGVHLMISREYTQGQDHDSPALAFAARCHSLTLGRRGLLARIEWHGGEQQEWALREPGQGSMRNTAYAHRRGRHDSRRVDEPKRVRARYRAARVRI</sequence>
<feature type="domain" description="NADP transhydrogenase beta-like" evidence="3">
    <location>
        <begin position="45"/>
        <end position="208"/>
    </location>
</feature>
<evidence type="ECO:0000313" key="6">
    <source>
        <dbReference type="Proteomes" id="UP000077961"/>
    </source>
</evidence>
<dbReference type="PANTHER" id="PTHR44758">
    <property type="entry name" value="NAD(P) TRANSHYDROGENASE SUBUNIT BETA"/>
    <property type="match status" value="1"/>
</dbReference>
<organism evidence="5 7">
    <name type="scientific">Paraburkholderia ginsengiterrae</name>
    <dbReference type="NCBI Taxonomy" id="1462993"/>
    <lineage>
        <taxon>Bacteria</taxon>
        <taxon>Pseudomonadati</taxon>
        <taxon>Pseudomonadota</taxon>
        <taxon>Betaproteobacteria</taxon>
        <taxon>Burkholderiales</taxon>
        <taxon>Burkholderiaceae</taxon>
        <taxon>Paraburkholderia</taxon>
    </lineage>
</organism>
<dbReference type="Proteomes" id="UP000078116">
    <property type="component" value="Unassembled WGS sequence"/>
</dbReference>
<dbReference type="EMBL" id="LXKA01000338">
    <property type="protein sequence ID" value="OAJ55843.1"/>
    <property type="molecule type" value="Genomic_DNA"/>
</dbReference>
<evidence type="ECO:0000313" key="7">
    <source>
        <dbReference type="Proteomes" id="UP000078116"/>
    </source>
</evidence>
<gene>
    <name evidence="4" type="ORF">A6V36_12365</name>
    <name evidence="5" type="ORF">A6V37_06430</name>
</gene>
<keyword evidence="2" id="KW-1133">Transmembrane helix</keyword>
<dbReference type="STRING" id="1462993.A6V36_12365"/>
<dbReference type="InterPro" id="IPR034300">
    <property type="entry name" value="PNTB-like"/>
</dbReference>